<dbReference type="RefSeq" id="WP_387217674.1">
    <property type="nucleotide sequence ID" value="NZ_JBIAZM010000001.1"/>
</dbReference>
<evidence type="ECO:0000313" key="2">
    <source>
        <dbReference type="Proteomes" id="UP001602287"/>
    </source>
</evidence>
<protein>
    <recommendedName>
        <fullName evidence="3">WXG100 family type VII secretion target</fullName>
    </recommendedName>
</protein>
<proteinExistence type="predicted"/>
<comment type="caution">
    <text evidence="1">The sequence shown here is derived from an EMBL/GenBank/DDBJ whole genome shotgun (WGS) entry which is preliminary data.</text>
</comment>
<organism evidence="1 2">
    <name type="scientific">Micromonospora parva</name>
    <dbReference type="NCBI Taxonomy" id="1464048"/>
    <lineage>
        <taxon>Bacteria</taxon>
        <taxon>Bacillati</taxon>
        <taxon>Actinomycetota</taxon>
        <taxon>Actinomycetes</taxon>
        <taxon>Micromonosporales</taxon>
        <taxon>Micromonosporaceae</taxon>
        <taxon>Micromonospora</taxon>
    </lineage>
</organism>
<gene>
    <name evidence="1" type="ORF">ACFY3B_03330</name>
</gene>
<dbReference type="Proteomes" id="UP001602287">
    <property type="component" value="Unassembled WGS sequence"/>
</dbReference>
<sequence>MEFDDALKPLLSLYGKVGIDEESGKMLAAIDTAFAEMESNSDELDSAWGWDSLDGDSRWTAIRRIAATVSARLQNGVSGVVGDVT</sequence>
<dbReference type="EMBL" id="JBIAZM010000001">
    <property type="protein sequence ID" value="MFF5198621.1"/>
    <property type="molecule type" value="Genomic_DNA"/>
</dbReference>
<evidence type="ECO:0008006" key="3">
    <source>
        <dbReference type="Google" id="ProtNLM"/>
    </source>
</evidence>
<reference evidence="1 2" key="1">
    <citation type="submission" date="2024-10" db="EMBL/GenBank/DDBJ databases">
        <title>The Natural Products Discovery Center: Release of the First 8490 Sequenced Strains for Exploring Actinobacteria Biosynthetic Diversity.</title>
        <authorList>
            <person name="Kalkreuter E."/>
            <person name="Kautsar S.A."/>
            <person name="Yang D."/>
            <person name="Bader C.D."/>
            <person name="Teijaro C.N."/>
            <person name="Fluegel L."/>
            <person name="Davis C.M."/>
            <person name="Simpson J.R."/>
            <person name="Lauterbach L."/>
            <person name="Steele A.D."/>
            <person name="Gui C."/>
            <person name="Meng S."/>
            <person name="Li G."/>
            <person name="Viehrig K."/>
            <person name="Ye F."/>
            <person name="Su P."/>
            <person name="Kiefer A.F."/>
            <person name="Nichols A."/>
            <person name="Cepeda A.J."/>
            <person name="Yan W."/>
            <person name="Fan B."/>
            <person name="Jiang Y."/>
            <person name="Adhikari A."/>
            <person name="Zheng C.-J."/>
            <person name="Schuster L."/>
            <person name="Cowan T.M."/>
            <person name="Smanski M.J."/>
            <person name="Chevrette M.G."/>
            <person name="De Carvalho L.P.S."/>
            <person name="Shen B."/>
        </authorList>
    </citation>
    <scope>NUCLEOTIDE SEQUENCE [LARGE SCALE GENOMIC DNA]</scope>
    <source>
        <strain evidence="1 2">NPDC000140</strain>
    </source>
</reference>
<accession>A0ABW6VLV7</accession>
<keyword evidence="2" id="KW-1185">Reference proteome</keyword>
<name>A0ABW6VLV7_9ACTN</name>
<evidence type="ECO:0000313" key="1">
    <source>
        <dbReference type="EMBL" id="MFF5198621.1"/>
    </source>
</evidence>